<dbReference type="Proteomes" id="UP000887568">
    <property type="component" value="Unplaced"/>
</dbReference>
<sequence length="185" mass="20624">MAAISEKLKKQASRLEKRLGERCLEHPKIKSAVYALTLLAIVLLFFMIIPAAVFSSIEKWTFSESFYYAFITLSTIGFGDFVIGTNPDIDYHVLYKWCTYCWIIIGLAVLALIIAYISEALSDTADKIQHRHDEQVQKSNGEGAESEGAEGGKEDGKSREKQTGWAEDGNSDEMKELQGMSGDKV</sequence>
<protein>
    <recommendedName>
        <fullName evidence="10">Potassium channel domain-containing protein</fullName>
    </recommendedName>
</protein>
<keyword evidence="7" id="KW-0407">Ion channel</keyword>
<accession>A0A913YXI4</accession>
<evidence type="ECO:0000256" key="4">
    <source>
        <dbReference type="ARBA" id="ARBA00022989"/>
    </source>
</evidence>
<feature type="domain" description="Potassium channel" evidence="10">
    <location>
        <begin position="43"/>
        <end position="122"/>
    </location>
</feature>
<evidence type="ECO:0000256" key="9">
    <source>
        <dbReference type="SAM" id="Phobius"/>
    </source>
</evidence>
<dbReference type="PANTHER" id="PTHR11003">
    <property type="entry name" value="POTASSIUM CHANNEL, SUBFAMILY K"/>
    <property type="match status" value="1"/>
</dbReference>
<evidence type="ECO:0000256" key="2">
    <source>
        <dbReference type="ARBA" id="ARBA00022448"/>
    </source>
</evidence>
<evidence type="ECO:0000256" key="3">
    <source>
        <dbReference type="ARBA" id="ARBA00022692"/>
    </source>
</evidence>
<dbReference type="Gene3D" id="1.10.287.70">
    <property type="match status" value="1"/>
</dbReference>
<dbReference type="InterPro" id="IPR003280">
    <property type="entry name" value="2pore_dom_K_chnl"/>
</dbReference>
<keyword evidence="12" id="KW-1185">Reference proteome</keyword>
<feature type="compositionally biased region" description="Basic and acidic residues" evidence="8">
    <location>
        <begin position="150"/>
        <end position="162"/>
    </location>
</feature>
<proteinExistence type="predicted"/>
<organism evidence="11 12">
    <name type="scientific">Patiria miniata</name>
    <name type="common">Bat star</name>
    <name type="synonym">Asterina miniata</name>
    <dbReference type="NCBI Taxonomy" id="46514"/>
    <lineage>
        <taxon>Eukaryota</taxon>
        <taxon>Metazoa</taxon>
        <taxon>Echinodermata</taxon>
        <taxon>Eleutherozoa</taxon>
        <taxon>Asterozoa</taxon>
        <taxon>Asteroidea</taxon>
        <taxon>Valvatacea</taxon>
        <taxon>Valvatida</taxon>
        <taxon>Asterinidae</taxon>
        <taxon>Patiria</taxon>
    </lineage>
</organism>
<reference evidence="11" key="1">
    <citation type="submission" date="2022-11" db="UniProtKB">
        <authorList>
            <consortium name="EnsemblMetazoa"/>
        </authorList>
    </citation>
    <scope>IDENTIFICATION</scope>
</reference>
<evidence type="ECO:0000259" key="10">
    <source>
        <dbReference type="Pfam" id="PF07885"/>
    </source>
</evidence>
<dbReference type="Pfam" id="PF07885">
    <property type="entry name" value="Ion_trans_2"/>
    <property type="match status" value="1"/>
</dbReference>
<dbReference type="AlphaFoldDB" id="A0A913YXI4"/>
<dbReference type="GeneID" id="119718892"/>
<dbReference type="SUPFAM" id="SSF81324">
    <property type="entry name" value="Voltage-gated potassium channels"/>
    <property type="match status" value="1"/>
</dbReference>
<dbReference type="GO" id="GO:0015271">
    <property type="term" value="F:outward rectifier potassium channel activity"/>
    <property type="evidence" value="ECO:0007669"/>
    <property type="project" value="TreeGrafter"/>
</dbReference>
<evidence type="ECO:0000313" key="11">
    <source>
        <dbReference type="EnsemblMetazoa" id="XP_038044248.1"/>
    </source>
</evidence>
<dbReference type="GO" id="GO:0022841">
    <property type="term" value="F:potassium ion leak channel activity"/>
    <property type="evidence" value="ECO:0007669"/>
    <property type="project" value="TreeGrafter"/>
</dbReference>
<evidence type="ECO:0000256" key="8">
    <source>
        <dbReference type="SAM" id="MobiDB-lite"/>
    </source>
</evidence>
<dbReference type="RefSeq" id="XP_038044248.1">
    <property type="nucleotide sequence ID" value="XM_038188320.1"/>
</dbReference>
<keyword evidence="4 9" id="KW-1133">Transmembrane helix</keyword>
<evidence type="ECO:0000256" key="6">
    <source>
        <dbReference type="ARBA" id="ARBA00023136"/>
    </source>
</evidence>
<keyword evidence="3 9" id="KW-0812">Transmembrane</keyword>
<evidence type="ECO:0000256" key="1">
    <source>
        <dbReference type="ARBA" id="ARBA00004141"/>
    </source>
</evidence>
<dbReference type="OMA" id="WMAVILN"/>
<evidence type="ECO:0000313" key="12">
    <source>
        <dbReference type="Proteomes" id="UP000887568"/>
    </source>
</evidence>
<keyword evidence="5" id="KW-0406">Ion transport</keyword>
<name>A0A913YXI4_PATMI</name>
<feature type="transmembrane region" description="Helical" evidence="9">
    <location>
        <begin position="97"/>
        <end position="117"/>
    </location>
</feature>
<keyword evidence="6 9" id="KW-0472">Membrane</keyword>
<evidence type="ECO:0000256" key="5">
    <source>
        <dbReference type="ARBA" id="ARBA00023065"/>
    </source>
</evidence>
<dbReference type="InterPro" id="IPR013099">
    <property type="entry name" value="K_chnl_dom"/>
</dbReference>
<dbReference type="OrthoDB" id="297496at2759"/>
<dbReference type="PANTHER" id="PTHR11003:SF345">
    <property type="entry name" value="TWIK FAMILY OF POTASSIUM CHANNELS PROTEIN 18"/>
    <property type="match status" value="1"/>
</dbReference>
<dbReference type="GO" id="GO:0030322">
    <property type="term" value="P:stabilization of membrane potential"/>
    <property type="evidence" value="ECO:0007669"/>
    <property type="project" value="TreeGrafter"/>
</dbReference>
<feature type="transmembrane region" description="Helical" evidence="9">
    <location>
        <begin position="32"/>
        <end position="54"/>
    </location>
</feature>
<evidence type="ECO:0000256" key="7">
    <source>
        <dbReference type="ARBA" id="ARBA00023303"/>
    </source>
</evidence>
<feature type="transmembrane region" description="Helical" evidence="9">
    <location>
        <begin position="66"/>
        <end position="85"/>
    </location>
</feature>
<dbReference type="EnsemblMetazoa" id="XM_038188320.1">
    <property type="protein sequence ID" value="XP_038044248.1"/>
    <property type="gene ID" value="LOC119718892"/>
</dbReference>
<feature type="region of interest" description="Disordered" evidence="8">
    <location>
        <begin position="131"/>
        <end position="185"/>
    </location>
</feature>
<dbReference type="GO" id="GO:0005886">
    <property type="term" value="C:plasma membrane"/>
    <property type="evidence" value="ECO:0007669"/>
    <property type="project" value="TreeGrafter"/>
</dbReference>
<keyword evidence="2" id="KW-0813">Transport</keyword>
<comment type="subcellular location">
    <subcellularLocation>
        <location evidence="1">Membrane</location>
        <topology evidence="1">Multi-pass membrane protein</topology>
    </subcellularLocation>
</comment>